<dbReference type="PIRSF" id="PIRSF004848">
    <property type="entry name" value="YBL036c_PLPDEIII"/>
    <property type="match status" value="1"/>
</dbReference>
<dbReference type="PATRIC" id="fig|997872.3.peg.721"/>
<dbReference type="SUPFAM" id="SSF51419">
    <property type="entry name" value="PLP-binding barrel"/>
    <property type="match status" value="1"/>
</dbReference>
<evidence type="ECO:0000313" key="7">
    <source>
        <dbReference type="Proteomes" id="UP000012651"/>
    </source>
</evidence>
<dbReference type="PANTHER" id="PTHR10146">
    <property type="entry name" value="PROLINE SYNTHETASE CO-TRANSCRIBED BACTERIAL HOMOLOG PROTEIN"/>
    <property type="match status" value="1"/>
</dbReference>
<keyword evidence="7" id="KW-1185">Reference proteome</keyword>
<dbReference type="Pfam" id="PF01168">
    <property type="entry name" value="Ala_racemase_N"/>
    <property type="match status" value="1"/>
</dbReference>
<dbReference type="EMBL" id="AGXC01000002">
    <property type="protein sequence ID" value="EMZ41746.1"/>
    <property type="molecule type" value="Genomic_DNA"/>
</dbReference>
<comment type="caution">
    <text evidence="6">The sequence shown here is derived from an EMBL/GenBank/DDBJ whole genome shotgun (WGS) entry which is preliminary data.</text>
</comment>
<dbReference type="GO" id="GO:0030170">
    <property type="term" value="F:pyridoxal phosphate binding"/>
    <property type="evidence" value="ECO:0007669"/>
    <property type="project" value="UniProtKB-UniRule"/>
</dbReference>
<evidence type="ECO:0000259" key="5">
    <source>
        <dbReference type="Pfam" id="PF01168"/>
    </source>
</evidence>
<evidence type="ECO:0000256" key="2">
    <source>
        <dbReference type="HAMAP-Rule" id="MF_02087"/>
    </source>
</evidence>
<evidence type="ECO:0000256" key="1">
    <source>
        <dbReference type="ARBA" id="ARBA00022898"/>
    </source>
</evidence>
<keyword evidence="1 2" id="KW-0663">Pyridoxal phosphate</keyword>
<proteinExistence type="inferred from homology"/>
<feature type="domain" description="Alanine racemase N-terminal" evidence="5">
    <location>
        <begin position="32"/>
        <end position="243"/>
    </location>
</feature>
<comment type="cofactor">
    <cofactor evidence="3">
        <name>pyridoxal 5'-phosphate</name>
        <dbReference type="ChEBI" id="CHEBI:597326"/>
    </cofactor>
</comment>
<dbReference type="OrthoDB" id="9804072at2"/>
<dbReference type="InterPro" id="IPR001608">
    <property type="entry name" value="Ala_racemase_N"/>
</dbReference>
<evidence type="ECO:0000256" key="3">
    <source>
        <dbReference type="PIRSR" id="PIRSR004848-1"/>
    </source>
</evidence>
<name>N2BNE6_9ACTN</name>
<sequence length="253" mass="27364">MLEYSQFIAARREHIMADIEAACALAGRKPSEVSVVAVSKTVGIPEVQAAIQAGWNHFAENRPQELVRKTAELPSVPFDMIGNLQTNKINHVLGCGQLIHSVSSFDLAAAINKRVLASGDMQMAQTAAADTGQTAAGRQQPVLFEVNVSGEQSKQGFSSRELYQSAQQLAAMEGLAWQGLMTMAPANNPEAAKRSFEGLRELRDELQTQIGHQLPVLSCGMSDDFKIAIAQGSTLIRLGRIVFDPKYAKGVTR</sequence>
<reference evidence="6 7" key="1">
    <citation type="submission" date="2013-03" db="EMBL/GenBank/DDBJ databases">
        <title>The Genome Sequence of Atopobium minutum 10063974.</title>
        <authorList>
            <consortium name="The Broad Institute Genome Sequencing Platform"/>
            <person name="Earl A."/>
            <person name="Ward D."/>
            <person name="Feldgarden M."/>
            <person name="Gevers D."/>
            <person name="Lambert T."/>
            <person name="Marvaud J.-C."/>
            <person name="Courvalin P."/>
            <person name="Walker B."/>
            <person name="Young S.K."/>
            <person name="Zeng Q."/>
            <person name="Gargeya S."/>
            <person name="Fitzgerald M."/>
            <person name="Haas B."/>
            <person name="Abouelleil A."/>
            <person name="Alvarado L."/>
            <person name="Arachchi H.M."/>
            <person name="Berlin A.M."/>
            <person name="Chapman S.B."/>
            <person name="Dewar J."/>
            <person name="Goldberg J."/>
            <person name="Griggs A."/>
            <person name="Gujja S."/>
            <person name="Hansen M."/>
            <person name="Howarth C."/>
            <person name="Imamovic A."/>
            <person name="Larimer J."/>
            <person name="McCowan C."/>
            <person name="Murphy C."/>
            <person name="Neiman D."/>
            <person name="Pearson M."/>
            <person name="Priest M."/>
            <person name="Roberts A."/>
            <person name="Saif S."/>
            <person name="Shea T."/>
            <person name="Sisk P."/>
            <person name="Sykes S."/>
            <person name="Wortman J."/>
            <person name="Nusbaum C."/>
            <person name="Birren B."/>
        </authorList>
    </citation>
    <scope>NUCLEOTIDE SEQUENCE [LARGE SCALE GENOMIC DNA]</scope>
    <source>
        <strain evidence="6 7">10063974</strain>
    </source>
</reference>
<dbReference type="CDD" id="cd00635">
    <property type="entry name" value="PLPDE_III_YBL036c_like"/>
    <property type="match status" value="1"/>
</dbReference>
<gene>
    <name evidence="6" type="ORF">HMPREF1091_00720</name>
</gene>
<dbReference type="HOGENOM" id="CLU_059988_1_0_11"/>
<comment type="function">
    <text evidence="2">Pyridoxal 5'-phosphate (PLP)-binding protein, which is involved in PLP homeostasis.</text>
</comment>
<dbReference type="Proteomes" id="UP000012651">
    <property type="component" value="Unassembled WGS sequence"/>
</dbReference>
<accession>N2BNE6</accession>
<evidence type="ECO:0000256" key="4">
    <source>
        <dbReference type="RuleBase" id="RU004514"/>
    </source>
</evidence>
<dbReference type="InterPro" id="IPR029066">
    <property type="entry name" value="PLP-binding_barrel"/>
</dbReference>
<dbReference type="HAMAP" id="MF_02087">
    <property type="entry name" value="PLP_homeostasis"/>
    <property type="match status" value="1"/>
</dbReference>
<comment type="similarity">
    <text evidence="2 4">Belongs to the pyridoxal phosphate-binding protein YggS/PROSC family.</text>
</comment>
<dbReference type="AlphaFoldDB" id="N2BNE6"/>
<protein>
    <recommendedName>
        <fullName evidence="2">Pyridoxal phosphate homeostasis protein</fullName>
        <shortName evidence="2">PLP homeostasis protein</shortName>
    </recommendedName>
</protein>
<feature type="modified residue" description="N6-(pyridoxal phosphate)lysine" evidence="2 3">
    <location>
        <position position="40"/>
    </location>
</feature>
<dbReference type="NCBIfam" id="TIGR00044">
    <property type="entry name" value="YggS family pyridoxal phosphate-dependent enzyme"/>
    <property type="match status" value="1"/>
</dbReference>
<organism evidence="6 7">
    <name type="scientific">Atopobium minutum 10063974</name>
    <dbReference type="NCBI Taxonomy" id="997872"/>
    <lineage>
        <taxon>Bacteria</taxon>
        <taxon>Bacillati</taxon>
        <taxon>Actinomycetota</taxon>
        <taxon>Coriobacteriia</taxon>
        <taxon>Coriobacteriales</taxon>
        <taxon>Atopobiaceae</taxon>
        <taxon>Atopobium</taxon>
    </lineage>
</organism>
<dbReference type="InterPro" id="IPR011078">
    <property type="entry name" value="PyrdxlP_homeostasis"/>
</dbReference>
<dbReference type="Gene3D" id="3.20.20.10">
    <property type="entry name" value="Alanine racemase"/>
    <property type="match status" value="1"/>
</dbReference>
<evidence type="ECO:0000313" key="6">
    <source>
        <dbReference type="EMBL" id="EMZ41746.1"/>
    </source>
</evidence>
<dbReference type="PANTHER" id="PTHR10146:SF14">
    <property type="entry name" value="PYRIDOXAL PHOSPHATE HOMEOSTASIS PROTEIN"/>
    <property type="match status" value="1"/>
</dbReference>
<dbReference type="RefSeq" id="WP_002563495.1">
    <property type="nucleotide sequence ID" value="NZ_KB822533.1"/>
</dbReference>